<organism evidence="2 3">
    <name type="scientific">Pseudonocardia oceani</name>
    <dbReference type="NCBI Taxonomy" id="2792013"/>
    <lineage>
        <taxon>Bacteria</taxon>
        <taxon>Bacillati</taxon>
        <taxon>Actinomycetota</taxon>
        <taxon>Actinomycetes</taxon>
        <taxon>Pseudonocardiales</taxon>
        <taxon>Pseudonocardiaceae</taxon>
        <taxon>Pseudonocardia</taxon>
    </lineage>
</organism>
<dbReference type="RefSeq" id="WP_218593821.1">
    <property type="nucleotide sequence ID" value="NZ_JADQDE010000414.1"/>
</dbReference>
<proteinExistence type="predicted"/>
<sequence>MTTTGYAQGDGVATFFEVHGTGDPLVLLHGGLLTTPLTWDALLPRLAASRQVVAIERQGHGHTADTGRELTLANLAGDVVAVLDHLGLPRADLFGFSLGAMVATETAVAHPDRVDRLVLASVPFRPEGYVDLGAFPERMPTADDFALMQQAYTDVAPDPTHFDAFAEKANVLVGGFAGWPVEQLAAITAPTLVLVGDTDFVTVEHAAWMAATVPGAGLAVLPHATHMDVPRRADVVAPLVEEFLRR</sequence>
<dbReference type="PANTHER" id="PTHR43433:SF5">
    <property type="entry name" value="AB HYDROLASE-1 DOMAIN-CONTAINING PROTEIN"/>
    <property type="match status" value="1"/>
</dbReference>
<accession>A0ABS6U5P9</accession>
<comment type="caution">
    <text evidence="2">The sequence shown here is derived from an EMBL/GenBank/DDBJ whole genome shotgun (WGS) entry which is preliminary data.</text>
</comment>
<evidence type="ECO:0000313" key="3">
    <source>
        <dbReference type="Proteomes" id="UP000694300"/>
    </source>
</evidence>
<dbReference type="Proteomes" id="UP000694300">
    <property type="component" value="Unassembled WGS sequence"/>
</dbReference>
<evidence type="ECO:0000259" key="1">
    <source>
        <dbReference type="Pfam" id="PF12697"/>
    </source>
</evidence>
<keyword evidence="2" id="KW-0378">Hydrolase</keyword>
<dbReference type="InterPro" id="IPR050471">
    <property type="entry name" value="AB_hydrolase"/>
</dbReference>
<dbReference type="EMBL" id="JADQDF010000001">
    <property type="protein sequence ID" value="MBW0127318.1"/>
    <property type="molecule type" value="Genomic_DNA"/>
</dbReference>
<dbReference type="GO" id="GO:0016787">
    <property type="term" value="F:hydrolase activity"/>
    <property type="evidence" value="ECO:0007669"/>
    <property type="project" value="UniProtKB-KW"/>
</dbReference>
<evidence type="ECO:0000313" key="2">
    <source>
        <dbReference type="EMBL" id="MBW0127318.1"/>
    </source>
</evidence>
<dbReference type="InterPro" id="IPR000073">
    <property type="entry name" value="AB_hydrolase_1"/>
</dbReference>
<name>A0ABS6U5P9_9PSEU</name>
<gene>
    <name evidence="2" type="ORF">I4I82_06435</name>
</gene>
<feature type="domain" description="AB hydrolase-1" evidence="1">
    <location>
        <begin position="25"/>
        <end position="237"/>
    </location>
</feature>
<dbReference type="Pfam" id="PF12697">
    <property type="entry name" value="Abhydrolase_6"/>
    <property type="match status" value="1"/>
</dbReference>
<reference evidence="2 3" key="1">
    <citation type="submission" date="2020-11" db="EMBL/GenBank/DDBJ databases">
        <title>Pseudonocardia abyssalis sp. nov. and Pseudonocardia oceani sp. nov., description and phylogenomic analysis of two novel actinomycetes isolated from the deep Southern Ocean.</title>
        <authorList>
            <person name="Parra J."/>
        </authorList>
    </citation>
    <scope>NUCLEOTIDE SEQUENCE [LARGE SCALE GENOMIC DNA]</scope>
    <source>
        <strain evidence="3">KRD185</strain>
    </source>
</reference>
<keyword evidence="3" id="KW-1185">Reference proteome</keyword>
<protein>
    <submittedName>
        <fullName evidence="2">Alpha/beta fold hydrolase</fullName>
    </submittedName>
</protein>
<dbReference type="PANTHER" id="PTHR43433">
    <property type="entry name" value="HYDROLASE, ALPHA/BETA FOLD FAMILY PROTEIN"/>
    <property type="match status" value="1"/>
</dbReference>